<accession>A0ABU1AQ40</accession>
<dbReference type="PROSITE" id="PS51257">
    <property type="entry name" value="PROKAR_LIPOPROTEIN"/>
    <property type="match status" value="1"/>
</dbReference>
<keyword evidence="3" id="KW-1185">Reference proteome</keyword>
<dbReference type="SUPFAM" id="SSF49899">
    <property type="entry name" value="Concanavalin A-like lectins/glucanases"/>
    <property type="match status" value="1"/>
</dbReference>
<proteinExistence type="predicted"/>
<dbReference type="InterPro" id="IPR013320">
    <property type="entry name" value="ConA-like_dom_sf"/>
</dbReference>
<dbReference type="EMBL" id="JARXHW010000003">
    <property type="protein sequence ID" value="MDQ8206294.1"/>
    <property type="molecule type" value="Genomic_DNA"/>
</dbReference>
<keyword evidence="1" id="KW-0732">Signal</keyword>
<name>A0ABU1AQ40_9BACT</name>
<organism evidence="2 3">
    <name type="scientific">Thalassobacterium maritimum</name>
    <dbReference type="NCBI Taxonomy" id="3041265"/>
    <lineage>
        <taxon>Bacteria</taxon>
        <taxon>Pseudomonadati</taxon>
        <taxon>Verrucomicrobiota</taxon>
        <taxon>Opitutia</taxon>
        <taxon>Puniceicoccales</taxon>
        <taxon>Coraliomargaritaceae</taxon>
        <taxon>Thalassobacterium</taxon>
    </lineage>
</organism>
<feature type="chain" id="PRO_5045055962" description="Ig-like domain-containing protein" evidence="1">
    <location>
        <begin position="27"/>
        <end position="843"/>
    </location>
</feature>
<comment type="caution">
    <text evidence="2">The sequence shown here is derived from an EMBL/GenBank/DDBJ whole genome shotgun (WGS) entry which is preliminary data.</text>
</comment>
<gene>
    <name evidence="2" type="ORF">QEH52_02160</name>
</gene>
<dbReference type="Proteomes" id="UP001225316">
    <property type="component" value="Unassembled WGS sequence"/>
</dbReference>
<dbReference type="RefSeq" id="WP_308948324.1">
    <property type="nucleotide sequence ID" value="NZ_JARXHW010000003.1"/>
</dbReference>
<evidence type="ECO:0008006" key="4">
    <source>
        <dbReference type="Google" id="ProtNLM"/>
    </source>
</evidence>
<reference evidence="2 3" key="1">
    <citation type="submission" date="2023-04" db="EMBL/GenBank/DDBJ databases">
        <title>A novel bacteria isolated from coastal sediment.</title>
        <authorList>
            <person name="Liu X.-J."/>
            <person name="Du Z.-J."/>
        </authorList>
    </citation>
    <scope>NUCLEOTIDE SEQUENCE [LARGE SCALE GENOMIC DNA]</scope>
    <source>
        <strain evidence="2 3">SDUM461003</strain>
    </source>
</reference>
<evidence type="ECO:0000256" key="1">
    <source>
        <dbReference type="SAM" id="SignalP"/>
    </source>
</evidence>
<evidence type="ECO:0000313" key="3">
    <source>
        <dbReference type="Proteomes" id="UP001225316"/>
    </source>
</evidence>
<sequence length="843" mass="94926">MNKTSPFILSTLLIALLSGCSQPASSDKEAATDHEIGDQKSAAVALTELSEVTDPPMAPTPRVVPVVTEPADNADARPFLELDTDRNGLYDDTERLALLELFQKEVPELNDIIAKKSMPVVQATSNYQEDFSTNSLDPDAAEMVEFTTFDLNGDGKVSIEEQSFERPPLTLLLPQRIIDIDSKIPWSPNIFPEWITTAYLQEDVAVDQAPPFMTRGTAQLEAVQTKSAQQPHKAEAGAGVEFGANTGDYLETKGLRDARWDYRWTLFTFRIDAATGNGEDTVLIDINSGNQPGMSSPKIWYNKNSGLNIQFSGKLQSGADLRTIQTKDVYTDGESWNVVVCGIRYGQMFASVNGVELSTTTPQLPRYSTKEVERKKSYIGSRNKDNAAWAYDAILFGLTEPSEAMVQKMTGWAAHRLDFEQKLPHSHPYYAERPFLDAEDFPYRYNHDDVTWNEWGNLSRSKEITRAHAGQPRQTHEDFERVFYDDFRAKRLGDSTASEGDLWMGFGFNVSVGGAAPLVRPDEKPDAYPYDAENKKQILSLVPQGNKWRGSALYTINDMGYGYSWKGPKIFRIRCMFPEVPQEELAKGLFPAFWSYGIENIHWRTSNRNEIDWFEFDGLNGAWLNGLSTHYHYPYMRGDGNIFAKNKNSHNRFKPLGGPLDEKSSKIPGGIYIWDGQYRTWEFVVTEEMTYVNVSLYDEAGNERMVEVGRVPTPATYLEEVDLQLDYAMKSHNGTGAPKNGERQDFFVDYVEVLQLSSEIEELPAPFISRPTITLQDDNTVVCEANVDGISDLRYYWYADGYPLTYGASNSYKLTKDDIGKNIRCQVKAVGALDNPDAWSNTL</sequence>
<evidence type="ECO:0000313" key="2">
    <source>
        <dbReference type="EMBL" id="MDQ8206294.1"/>
    </source>
</evidence>
<dbReference type="Gene3D" id="2.60.120.200">
    <property type="match status" value="1"/>
</dbReference>
<protein>
    <recommendedName>
        <fullName evidence="4">Ig-like domain-containing protein</fullName>
    </recommendedName>
</protein>
<feature type="signal peptide" evidence="1">
    <location>
        <begin position="1"/>
        <end position="26"/>
    </location>
</feature>